<dbReference type="Pfam" id="PF13489">
    <property type="entry name" value="Methyltransf_23"/>
    <property type="match status" value="1"/>
</dbReference>
<dbReference type="KEGG" id="caul:KCG34_05270"/>
<keyword evidence="2" id="KW-0812">Transmembrane</keyword>
<name>A0A975G3E8_9CAUL</name>
<dbReference type="PANTHER" id="PTHR43861">
    <property type="entry name" value="TRANS-ACONITATE 2-METHYLTRANSFERASE-RELATED"/>
    <property type="match status" value="1"/>
</dbReference>
<proteinExistence type="predicted"/>
<evidence type="ECO:0000313" key="3">
    <source>
        <dbReference type="EMBL" id="QUD89291.1"/>
    </source>
</evidence>
<keyword evidence="2" id="KW-1133">Transmembrane helix</keyword>
<dbReference type="Proteomes" id="UP000676409">
    <property type="component" value="Chromosome"/>
</dbReference>
<feature type="transmembrane region" description="Helical" evidence="2">
    <location>
        <begin position="244"/>
        <end position="263"/>
    </location>
</feature>
<organism evidence="3 4">
    <name type="scientific">Phenylobacterium montanum</name>
    <dbReference type="NCBI Taxonomy" id="2823693"/>
    <lineage>
        <taxon>Bacteria</taxon>
        <taxon>Pseudomonadati</taxon>
        <taxon>Pseudomonadota</taxon>
        <taxon>Alphaproteobacteria</taxon>
        <taxon>Caulobacterales</taxon>
        <taxon>Caulobacteraceae</taxon>
        <taxon>Phenylobacterium</taxon>
    </lineage>
</organism>
<dbReference type="Gene3D" id="3.40.50.150">
    <property type="entry name" value="Vaccinia Virus protein VP39"/>
    <property type="match status" value="1"/>
</dbReference>
<dbReference type="GO" id="GO:0008168">
    <property type="term" value="F:methyltransferase activity"/>
    <property type="evidence" value="ECO:0007669"/>
    <property type="project" value="UniProtKB-KW"/>
</dbReference>
<dbReference type="SUPFAM" id="SSF53335">
    <property type="entry name" value="S-adenosyl-L-methionine-dependent methyltransferases"/>
    <property type="match status" value="1"/>
</dbReference>
<keyword evidence="3" id="KW-0489">Methyltransferase</keyword>
<dbReference type="AlphaFoldDB" id="A0A975G3E8"/>
<accession>A0A975G3E8</accession>
<keyword evidence="2" id="KW-0472">Membrane</keyword>
<dbReference type="EMBL" id="CP073078">
    <property type="protein sequence ID" value="QUD89291.1"/>
    <property type="molecule type" value="Genomic_DNA"/>
</dbReference>
<protein>
    <submittedName>
        <fullName evidence="3">Class I SAM-dependent methyltransferase</fullName>
    </submittedName>
</protein>
<dbReference type="InterPro" id="IPR029063">
    <property type="entry name" value="SAM-dependent_MTases_sf"/>
</dbReference>
<sequence length="297" mass="33971">MDRISYIADEPAVSAYRLTYGLGEDITQDHVQKHLDLEGALTEELLGSEPEQRWAVFERAYTRLYAELPWLNEGVFTPPDFAPWLKILKPNSKVFEVGSGRAMLLRFLVRHGYDCTATEITRERGEKHIADVDGIRWHRTDGVNLDNFEPAAAYDVVVSTQVLEHLHPDDLPAHFAAARRILKPGGRYIFDTPHIGTGPHDLSKVIKAERPVFMHLREYDYEEMQSLLRAAGYRKLQAVVVKKGVVVLSAWMFWFYVLIDRIIKRLKLSPARERALRNSALFMKIGPPSNIWIAAHA</sequence>
<reference evidence="3" key="1">
    <citation type="submission" date="2021-04" db="EMBL/GenBank/DDBJ databases">
        <title>The complete genome sequence of Caulobacter sp. S6.</title>
        <authorList>
            <person name="Tang Y."/>
            <person name="Ouyang W."/>
            <person name="Liu Q."/>
            <person name="Huang B."/>
            <person name="Guo Z."/>
            <person name="Lei P."/>
        </authorList>
    </citation>
    <scope>NUCLEOTIDE SEQUENCE</scope>
    <source>
        <strain evidence="3">S6</strain>
    </source>
</reference>
<evidence type="ECO:0000256" key="2">
    <source>
        <dbReference type="SAM" id="Phobius"/>
    </source>
</evidence>
<evidence type="ECO:0000256" key="1">
    <source>
        <dbReference type="ARBA" id="ARBA00022679"/>
    </source>
</evidence>
<keyword evidence="1" id="KW-0808">Transferase</keyword>
<keyword evidence="4" id="KW-1185">Reference proteome</keyword>
<dbReference type="GO" id="GO:0032259">
    <property type="term" value="P:methylation"/>
    <property type="evidence" value="ECO:0007669"/>
    <property type="project" value="UniProtKB-KW"/>
</dbReference>
<dbReference type="RefSeq" id="WP_211939343.1">
    <property type="nucleotide sequence ID" value="NZ_CP073078.1"/>
</dbReference>
<dbReference type="PANTHER" id="PTHR43861:SF3">
    <property type="entry name" value="PUTATIVE (AFU_ORTHOLOGUE AFUA_2G14390)-RELATED"/>
    <property type="match status" value="1"/>
</dbReference>
<gene>
    <name evidence="3" type="ORF">KCG34_05270</name>
</gene>
<dbReference type="CDD" id="cd02440">
    <property type="entry name" value="AdoMet_MTases"/>
    <property type="match status" value="1"/>
</dbReference>
<evidence type="ECO:0000313" key="4">
    <source>
        <dbReference type="Proteomes" id="UP000676409"/>
    </source>
</evidence>